<dbReference type="PANTHER" id="PTHR10098">
    <property type="entry name" value="RAPSYN-RELATED"/>
    <property type="match status" value="1"/>
</dbReference>
<dbReference type="SMART" id="SM00028">
    <property type="entry name" value="TPR"/>
    <property type="match status" value="5"/>
</dbReference>
<evidence type="ECO:0000256" key="2">
    <source>
        <dbReference type="PROSITE-ProRule" id="PRU00339"/>
    </source>
</evidence>
<sequence>MIRYNLTALILSAILLSGCAQTQQNLSHSPQNQIFVKPQPDITYRNTLQEVENLLDLPDEQFDIAKAVLIVTSTINDATDIQANCALLDRYADKIRPKIESKRNVSDKVNALSDFLWAEGFHCPKPLWKDYSSREYLNVWRMEDTDFSRLLAEKKGNCLSLSILYISLARRTGIPLHSVAIPQHIYVRHTENGENLNIETTHGGYFFPDDEYKEKIALRGFNAEYQHQLSDKQLLGCYLLNIGALYNMMNNTATSLDYNLLALKTGLQDPDLLSNIANNYLLLGSLTYAEKYFLMSLKKQPQSGYIYAQLGYIAWMQNNYNKSHIYLTTAISLLEKVEKRRILAPKEEDKTSFAQACLAMTYNYRANVFLDTDDPYSALEHAKKALDLWQRRSFAVGYYNYRGVVDIYRTLGKIYTRLEDYDKSISYYNKALAQLNPEDKKPTKRMQGLLLSELAASHREKGDSSNAEKYFLEAQTIFKSLGDENRYLKVMNMYRGESDR</sequence>
<dbReference type="InterPro" id="IPR032698">
    <property type="entry name" value="SirB1_N"/>
</dbReference>
<evidence type="ECO:0000259" key="4">
    <source>
        <dbReference type="Pfam" id="PF13369"/>
    </source>
</evidence>
<evidence type="ECO:0000313" key="6">
    <source>
        <dbReference type="Proteomes" id="UP000266426"/>
    </source>
</evidence>
<feature type="chain" id="PRO_5017242899" description="Protein SirB1 N-terminal domain-containing protein" evidence="3">
    <location>
        <begin position="23"/>
        <end position="500"/>
    </location>
</feature>
<proteinExistence type="inferred from homology"/>
<protein>
    <recommendedName>
        <fullName evidence="4">Protein SirB1 N-terminal domain-containing protein</fullName>
    </recommendedName>
</protein>
<dbReference type="PROSITE" id="PS50005">
    <property type="entry name" value="TPR"/>
    <property type="match status" value="1"/>
</dbReference>
<feature type="repeat" description="TPR" evidence="2">
    <location>
        <begin position="405"/>
        <end position="438"/>
    </location>
</feature>
<feature type="signal peptide" evidence="3">
    <location>
        <begin position="1"/>
        <end position="22"/>
    </location>
</feature>
<comment type="caution">
    <text evidence="5">The sequence shown here is derived from an EMBL/GenBank/DDBJ whole genome shotgun (WGS) entry which is preliminary data.</text>
</comment>
<keyword evidence="2" id="KW-0802">TPR repeat</keyword>
<name>A0A3A4R670_9BACT</name>
<gene>
    <name evidence="5" type="ORF">C4541_00905</name>
</gene>
<dbReference type="EMBL" id="QZJZ01000007">
    <property type="protein sequence ID" value="RJP61890.1"/>
    <property type="molecule type" value="Genomic_DNA"/>
</dbReference>
<evidence type="ECO:0000256" key="1">
    <source>
        <dbReference type="ARBA" id="ARBA00007100"/>
    </source>
</evidence>
<dbReference type="PROSITE" id="PS51257">
    <property type="entry name" value="PROKAR_LIPOPROTEIN"/>
    <property type="match status" value="1"/>
</dbReference>
<dbReference type="Gene3D" id="1.25.40.10">
    <property type="entry name" value="Tetratricopeptide repeat domain"/>
    <property type="match status" value="2"/>
</dbReference>
<accession>A0A3A4R670</accession>
<evidence type="ECO:0000313" key="5">
    <source>
        <dbReference type="EMBL" id="RJP61890.1"/>
    </source>
</evidence>
<dbReference type="PROSITE" id="PS50293">
    <property type="entry name" value="TPR_REGION"/>
    <property type="match status" value="1"/>
</dbReference>
<dbReference type="AlphaFoldDB" id="A0A3A4R670"/>
<comment type="similarity">
    <text evidence="1">Belongs to the UPF0162 family.</text>
</comment>
<dbReference type="Pfam" id="PF13424">
    <property type="entry name" value="TPR_12"/>
    <property type="match status" value="1"/>
</dbReference>
<evidence type="ECO:0000256" key="3">
    <source>
        <dbReference type="SAM" id="SignalP"/>
    </source>
</evidence>
<organism evidence="5 6">
    <name type="scientific">Candidatus Auribacter fodinae</name>
    <dbReference type="NCBI Taxonomy" id="2093366"/>
    <lineage>
        <taxon>Bacteria</taxon>
        <taxon>Pseudomonadati</taxon>
        <taxon>Candidatus Auribacterota</taxon>
        <taxon>Candidatus Auribacteria</taxon>
        <taxon>Candidatus Auribacterales</taxon>
        <taxon>Candidatus Auribacteraceae</taxon>
        <taxon>Candidatus Auribacter</taxon>
    </lineage>
</organism>
<dbReference type="InterPro" id="IPR019734">
    <property type="entry name" value="TPR_rpt"/>
</dbReference>
<dbReference type="InterPro" id="IPR011990">
    <property type="entry name" value="TPR-like_helical_dom_sf"/>
</dbReference>
<feature type="domain" description="Protein SirB1 N-terminal" evidence="4">
    <location>
        <begin position="86"/>
        <end position="225"/>
    </location>
</feature>
<keyword evidence="3" id="KW-0732">Signal</keyword>
<dbReference type="Proteomes" id="UP000266426">
    <property type="component" value="Unassembled WGS sequence"/>
</dbReference>
<reference evidence="5 6" key="1">
    <citation type="journal article" date="2017" name="ISME J.">
        <title>Energy and carbon metabolisms in a deep terrestrial subsurface fluid microbial community.</title>
        <authorList>
            <person name="Momper L."/>
            <person name="Jungbluth S.P."/>
            <person name="Lee M.D."/>
            <person name="Amend J.P."/>
        </authorList>
    </citation>
    <scope>NUCLEOTIDE SEQUENCE [LARGE SCALE GENOMIC DNA]</scope>
    <source>
        <strain evidence="5">SURF_26</strain>
    </source>
</reference>
<dbReference type="Pfam" id="PF13369">
    <property type="entry name" value="Transglut_core2"/>
    <property type="match status" value="1"/>
</dbReference>
<dbReference type="SUPFAM" id="SSF48452">
    <property type="entry name" value="TPR-like"/>
    <property type="match status" value="2"/>
</dbReference>